<name>A0AAJ1SBQ4_9MYCO</name>
<evidence type="ECO:0000313" key="2">
    <source>
        <dbReference type="Proteomes" id="UP001229081"/>
    </source>
</evidence>
<gene>
    <name evidence="1" type="ORF">QXL92_33335</name>
</gene>
<proteinExistence type="predicted"/>
<dbReference type="Proteomes" id="UP001229081">
    <property type="component" value="Unassembled WGS sequence"/>
</dbReference>
<dbReference type="EMBL" id="JAUFSA010000006">
    <property type="protein sequence ID" value="MDP7739612.1"/>
    <property type="molecule type" value="Genomic_DNA"/>
</dbReference>
<evidence type="ECO:0000313" key="1">
    <source>
        <dbReference type="EMBL" id="MDP7739612.1"/>
    </source>
</evidence>
<comment type="caution">
    <text evidence="1">The sequence shown here is derived from an EMBL/GenBank/DDBJ whole genome shotgun (WGS) entry which is preliminary data.</text>
</comment>
<accession>A0AAJ1SBQ4</accession>
<reference evidence="1" key="1">
    <citation type="submission" date="2023-06" db="EMBL/GenBank/DDBJ databases">
        <title>Identification of two novel mycobacterium reveal diversities and complexities of Mycobacterium gordonae clade.</title>
        <authorList>
            <person name="Matsumoto Y."/>
            <person name="Nakamura S."/>
            <person name="Motooka D."/>
            <person name="Fukushima K."/>
        </authorList>
    </citation>
    <scope>NUCLEOTIDE SEQUENCE</scope>
    <source>
        <strain evidence="1">TY812</strain>
    </source>
</reference>
<protein>
    <submittedName>
        <fullName evidence="1">Uncharacterized protein</fullName>
    </submittedName>
</protein>
<dbReference type="AlphaFoldDB" id="A0AAJ1SBQ4"/>
<sequence>MRDLISGATYTFAANSVVDAFAQYQLEVEGNLLVWEEVLCVECGHAAVLGGSTQHGSACSLYTANCVD</sequence>
<dbReference type="RefSeq" id="WP_306256029.1">
    <property type="nucleotide sequence ID" value="NZ_JAUFSA010000006.1"/>
</dbReference>
<organism evidence="1 2">
    <name type="scientific">Mycobacterium paragordonae</name>
    <dbReference type="NCBI Taxonomy" id="1389713"/>
    <lineage>
        <taxon>Bacteria</taxon>
        <taxon>Bacillati</taxon>
        <taxon>Actinomycetota</taxon>
        <taxon>Actinomycetes</taxon>
        <taxon>Mycobacteriales</taxon>
        <taxon>Mycobacteriaceae</taxon>
        <taxon>Mycobacterium</taxon>
    </lineage>
</organism>